<evidence type="ECO:0000313" key="3">
    <source>
        <dbReference type="Proteomes" id="UP000199651"/>
    </source>
</evidence>
<dbReference type="Proteomes" id="UP000199651">
    <property type="component" value="Unassembled WGS sequence"/>
</dbReference>
<dbReference type="GO" id="GO:0046464">
    <property type="term" value="P:acylglycerol catabolic process"/>
    <property type="evidence" value="ECO:0007669"/>
    <property type="project" value="TreeGrafter"/>
</dbReference>
<proteinExistence type="predicted"/>
<dbReference type="PANTHER" id="PTHR43798:SF33">
    <property type="entry name" value="HYDROLASE, PUTATIVE (AFU_ORTHOLOGUE AFUA_2G14860)-RELATED"/>
    <property type="match status" value="1"/>
</dbReference>
<dbReference type="Pfam" id="PF00561">
    <property type="entry name" value="Abhydrolase_1"/>
    <property type="match status" value="1"/>
</dbReference>
<dbReference type="SUPFAM" id="SSF53474">
    <property type="entry name" value="alpha/beta-Hydrolases"/>
    <property type="match status" value="1"/>
</dbReference>
<name>A0A1H0F210_9PSEU</name>
<sequence>MNPVTELRVGSLRTVVRPAGPQDEREAVVFVHGNPGPSQDWTGLLTAVGEFGRAVAWNQPGFGRADKPAGFEHTVTGHAAFIEAALDALGIDRVHLVLHDFGGPWGLEWAATHPDRVASLVLINTGVLRDYRWHLMARIWQTPLLGELFNALSTRSAFQATLRRTDPRLPADFVDRLHAVSGDPATKRAVLRLYRASRQRLIDDWAARTADLLRPLDLPALVVWGAKDAFIPVEQAHRQRDVFPRAEVEILPDSGHWPFADDPAAVERVVAAFLRRETRIGDLSP</sequence>
<dbReference type="PRINTS" id="PR00111">
    <property type="entry name" value="ABHYDROLASE"/>
</dbReference>
<dbReference type="InterPro" id="IPR050266">
    <property type="entry name" value="AB_hydrolase_sf"/>
</dbReference>
<dbReference type="EMBL" id="FNJB01000001">
    <property type="protein sequence ID" value="SDN88603.1"/>
    <property type="molecule type" value="Genomic_DNA"/>
</dbReference>
<dbReference type="RefSeq" id="WP_091368451.1">
    <property type="nucleotide sequence ID" value="NZ_FNDV01000003.1"/>
</dbReference>
<dbReference type="OrthoDB" id="4540226at2"/>
<dbReference type="GO" id="GO:0016020">
    <property type="term" value="C:membrane"/>
    <property type="evidence" value="ECO:0007669"/>
    <property type="project" value="TreeGrafter"/>
</dbReference>
<dbReference type="STRING" id="504798.SAMN05421871_103673"/>
<evidence type="ECO:0000313" key="2">
    <source>
        <dbReference type="EMBL" id="SDN88603.1"/>
    </source>
</evidence>
<dbReference type="GO" id="GO:0047372">
    <property type="term" value="F:monoacylglycerol lipase activity"/>
    <property type="evidence" value="ECO:0007669"/>
    <property type="project" value="TreeGrafter"/>
</dbReference>
<gene>
    <name evidence="2" type="ORF">SAMN05192558_101197</name>
</gene>
<organism evidence="2 3">
    <name type="scientific">Actinokineospora alba</name>
    <dbReference type="NCBI Taxonomy" id="504798"/>
    <lineage>
        <taxon>Bacteria</taxon>
        <taxon>Bacillati</taxon>
        <taxon>Actinomycetota</taxon>
        <taxon>Actinomycetes</taxon>
        <taxon>Pseudonocardiales</taxon>
        <taxon>Pseudonocardiaceae</taxon>
        <taxon>Actinokineospora</taxon>
    </lineage>
</organism>
<dbReference type="Gene3D" id="3.40.50.1820">
    <property type="entry name" value="alpha/beta hydrolase"/>
    <property type="match status" value="1"/>
</dbReference>
<keyword evidence="3" id="KW-1185">Reference proteome</keyword>
<accession>A0A1H0F210</accession>
<protein>
    <submittedName>
        <fullName evidence="2">Pimeloyl-ACP methyl ester carboxylesterase</fullName>
    </submittedName>
</protein>
<evidence type="ECO:0000259" key="1">
    <source>
        <dbReference type="Pfam" id="PF00561"/>
    </source>
</evidence>
<dbReference type="PANTHER" id="PTHR43798">
    <property type="entry name" value="MONOACYLGLYCEROL LIPASE"/>
    <property type="match status" value="1"/>
</dbReference>
<reference evidence="3" key="1">
    <citation type="submission" date="2016-10" db="EMBL/GenBank/DDBJ databases">
        <authorList>
            <person name="Varghese N."/>
            <person name="Submissions S."/>
        </authorList>
    </citation>
    <scope>NUCLEOTIDE SEQUENCE [LARGE SCALE GENOMIC DNA]</scope>
    <source>
        <strain evidence="3">IBRC-M 10655</strain>
    </source>
</reference>
<dbReference type="AlphaFoldDB" id="A0A1H0F210"/>
<feature type="domain" description="AB hydrolase-1" evidence="1">
    <location>
        <begin position="27"/>
        <end position="263"/>
    </location>
</feature>
<dbReference type="InterPro" id="IPR000073">
    <property type="entry name" value="AB_hydrolase_1"/>
</dbReference>
<dbReference type="InterPro" id="IPR029058">
    <property type="entry name" value="AB_hydrolase_fold"/>
</dbReference>